<evidence type="ECO:0000313" key="2">
    <source>
        <dbReference type="Proteomes" id="UP000245474"/>
    </source>
</evidence>
<gene>
    <name evidence="1" type="ORF">DEM34_14565</name>
</gene>
<proteinExistence type="predicted"/>
<name>A0A2U2MYE2_9GAMM</name>
<keyword evidence="2" id="KW-1185">Reference proteome</keyword>
<dbReference type="Proteomes" id="UP000245474">
    <property type="component" value="Unassembled WGS sequence"/>
</dbReference>
<protein>
    <submittedName>
        <fullName evidence="1">Uncharacterized protein</fullName>
    </submittedName>
</protein>
<dbReference type="EMBL" id="QFFI01000026">
    <property type="protein sequence ID" value="PWG61828.1"/>
    <property type="molecule type" value="Genomic_DNA"/>
</dbReference>
<reference evidence="1 2" key="1">
    <citation type="submission" date="2018-05" db="EMBL/GenBank/DDBJ databases">
        <title>Spiribacter halobius sp. nov., a moderately halophilic bacterium isolated from marine solar saltern.</title>
        <authorList>
            <person name="Zheng W.-S."/>
            <person name="Lu D.-C."/>
            <person name="Du Z.-J."/>
        </authorList>
    </citation>
    <scope>NUCLEOTIDE SEQUENCE [LARGE SCALE GENOMIC DNA]</scope>
    <source>
        <strain evidence="1 2">E85</strain>
    </source>
</reference>
<sequence length="87" mass="10203">MEHIQTTSDYAADSNAGPQLIGRIKAAVAYPFEMLRLYRVFLRGRRELLSLTARERWDAGLSPEVIIRHTSSFRQWVRETQPDKDRR</sequence>
<dbReference type="RefSeq" id="WP_109679560.1">
    <property type="nucleotide sequence ID" value="NZ_CP086615.1"/>
</dbReference>
<accession>A0A2U2MYE2</accession>
<dbReference type="AlphaFoldDB" id="A0A2U2MYE2"/>
<evidence type="ECO:0000313" key="1">
    <source>
        <dbReference type="EMBL" id="PWG61828.1"/>
    </source>
</evidence>
<organism evidence="1 2">
    <name type="scientific">Sediminicurvatus halobius</name>
    <dbReference type="NCBI Taxonomy" id="2182432"/>
    <lineage>
        <taxon>Bacteria</taxon>
        <taxon>Pseudomonadati</taxon>
        <taxon>Pseudomonadota</taxon>
        <taxon>Gammaproteobacteria</taxon>
        <taxon>Chromatiales</taxon>
        <taxon>Ectothiorhodospiraceae</taxon>
        <taxon>Sediminicurvatus</taxon>
    </lineage>
</organism>
<comment type="caution">
    <text evidence="1">The sequence shown here is derived from an EMBL/GenBank/DDBJ whole genome shotgun (WGS) entry which is preliminary data.</text>
</comment>